<dbReference type="PRINTS" id="PR00314">
    <property type="entry name" value="CLATHRINADPT"/>
</dbReference>
<dbReference type="FunFam" id="3.30.450.60:FF:000002">
    <property type="entry name" value="AP-2 complex subunit mu, putative"/>
    <property type="match status" value="1"/>
</dbReference>
<dbReference type="EMBL" id="CP115611">
    <property type="protein sequence ID" value="WBW71354.1"/>
    <property type="molecule type" value="Genomic_DNA"/>
</dbReference>
<name>A0AAE9W7T2_9SCHI</name>
<dbReference type="CDD" id="cd14836">
    <property type="entry name" value="AP2_Mu_N"/>
    <property type="match status" value="1"/>
</dbReference>
<dbReference type="InterPro" id="IPR043512">
    <property type="entry name" value="Mu2_C"/>
</dbReference>
<dbReference type="GeneID" id="80873884"/>
<evidence type="ECO:0000256" key="2">
    <source>
        <dbReference type="ARBA" id="ARBA00004277"/>
    </source>
</evidence>
<dbReference type="SUPFAM" id="SSF49447">
    <property type="entry name" value="Second domain of Mu2 adaptin subunit (ap50) of ap2 adaptor"/>
    <property type="match status" value="1"/>
</dbReference>
<dbReference type="InterPro" id="IPR018240">
    <property type="entry name" value="Clathrin_mu_CS"/>
</dbReference>
<organism evidence="11 12">
    <name type="scientific">Schizosaccharomyces osmophilus</name>
    <dbReference type="NCBI Taxonomy" id="2545709"/>
    <lineage>
        <taxon>Eukaryota</taxon>
        <taxon>Fungi</taxon>
        <taxon>Dikarya</taxon>
        <taxon>Ascomycota</taxon>
        <taxon>Taphrinomycotina</taxon>
        <taxon>Schizosaccharomycetes</taxon>
        <taxon>Schizosaccharomycetales</taxon>
        <taxon>Schizosaccharomycetaceae</taxon>
        <taxon>Schizosaccharomyces</taxon>
    </lineage>
</organism>
<dbReference type="KEGG" id="som:SOMG_00401"/>
<keyword evidence="8" id="KW-0168">Coated pit</keyword>
<evidence type="ECO:0000256" key="7">
    <source>
        <dbReference type="ARBA" id="ARBA00023136"/>
    </source>
</evidence>
<keyword evidence="7" id="KW-0472">Membrane</keyword>
<dbReference type="RefSeq" id="XP_056035597.1">
    <property type="nucleotide sequence ID" value="XM_056179195.1"/>
</dbReference>
<dbReference type="GO" id="GO:0030131">
    <property type="term" value="C:clathrin adaptor complex"/>
    <property type="evidence" value="ECO:0007669"/>
    <property type="project" value="UniProtKB-UniRule"/>
</dbReference>
<comment type="similarity">
    <text evidence="9">Belongs to the adaptor complexes medium subunit family.</text>
</comment>
<dbReference type="InterPro" id="IPR043532">
    <property type="entry name" value="AP2_Mu_N"/>
</dbReference>
<evidence type="ECO:0000256" key="1">
    <source>
        <dbReference type="ARBA" id="ARBA00004236"/>
    </source>
</evidence>
<reference evidence="11 12" key="1">
    <citation type="journal article" date="2023" name="G3 (Bethesda)">
        <title>A high-quality reference genome for the fission yeast Schizosaccharomyces osmophilus.</title>
        <authorList>
            <person name="Jia G.S."/>
            <person name="Zhang W.C."/>
            <person name="Liang Y."/>
            <person name="Liu X.H."/>
            <person name="Rhind N."/>
            <person name="Pidoux A."/>
            <person name="Brysch-Herzberg M."/>
            <person name="Du L.L."/>
        </authorList>
    </citation>
    <scope>NUCLEOTIDE SEQUENCE [LARGE SCALE GENOMIC DNA]</scope>
    <source>
        <strain evidence="11 12">CBS 15793</strain>
    </source>
</reference>
<evidence type="ECO:0000259" key="10">
    <source>
        <dbReference type="PROSITE" id="PS51072"/>
    </source>
</evidence>
<keyword evidence="4" id="KW-1003">Cell membrane</keyword>
<dbReference type="InterPro" id="IPR022775">
    <property type="entry name" value="AP_mu_sigma_su"/>
</dbReference>
<comment type="subcellular location">
    <subcellularLocation>
        <location evidence="1">Cell membrane</location>
    </subcellularLocation>
    <subcellularLocation>
        <location evidence="2">Membrane</location>
        <location evidence="2">Coated pit</location>
        <topology evidence="2">Peripheral membrane protein</topology>
        <orientation evidence="2">Cytoplasmic side</orientation>
    </subcellularLocation>
</comment>
<dbReference type="GO" id="GO:0006886">
    <property type="term" value="P:intracellular protein transport"/>
    <property type="evidence" value="ECO:0007669"/>
    <property type="project" value="UniProtKB-UniRule"/>
</dbReference>
<dbReference type="InterPro" id="IPR001392">
    <property type="entry name" value="Clathrin_mu"/>
</dbReference>
<evidence type="ECO:0000256" key="6">
    <source>
        <dbReference type="ARBA" id="ARBA00022927"/>
    </source>
</evidence>
<dbReference type="Pfam" id="PF01217">
    <property type="entry name" value="Clat_adaptor_s"/>
    <property type="match status" value="1"/>
</dbReference>
<dbReference type="SUPFAM" id="SSF64356">
    <property type="entry name" value="SNARE-like"/>
    <property type="match status" value="1"/>
</dbReference>
<dbReference type="GO" id="GO:0006897">
    <property type="term" value="P:endocytosis"/>
    <property type="evidence" value="ECO:0007669"/>
    <property type="project" value="UniProtKB-KW"/>
</dbReference>
<dbReference type="Pfam" id="PF00928">
    <property type="entry name" value="Adap_comp_sub"/>
    <property type="match status" value="1"/>
</dbReference>
<keyword evidence="12" id="KW-1185">Reference proteome</keyword>
<feature type="domain" description="MHD" evidence="10">
    <location>
        <begin position="178"/>
        <end position="445"/>
    </location>
</feature>
<dbReference type="Gene3D" id="2.60.40.1170">
    <property type="entry name" value="Mu homology domain, subdomain B"/>
    <property type="match status" value="2"/>
</dbReference>
<dbReference type="AlphaFoldDB" id="A0AAE9W7T2"/>
<evidence type="ECO:0000256" key="4">
    <source>
        <dbReference type="ARBA" id="ARBA00022475"/>
    </source>
</evidence>
<dbReference type="Proteomes" id="UP001212411">
    <property type="component" value="Chromosome 1"/>
</dbReference>
<dbReference type="CDD" id="cd09251">
    <property type="entry name" value="AP-2_Mu2_Cterm"/>
    <property type="match status" value="1"/>
</dbReference>
<dbReference type="InterPro" id="IPR050431">
    <property type="entry name" value="Adaptor_comp_med_subunit"/>
</dbReference>
<dbReference type="PROSITE" id="PS00991">
    <property type="entry name" value="CLAT_ADAPTOR_M_2"/>
    <property type="match status" value="1"/>
</dbReference>
<dbReference type="PIRSF" id="PIRSF005992">
    <property type="entry name" value="Clathrin_mu"/>
    <property type="match status" value="1"/>
</dbReference>
<keyword evidence="3 9" id="KW-0813">Transport</keyword>
<dbReference type="InterPro" id="IPR036168">
    <property type="entry name" value="AP2_Mu_C_sf"/>
</dbReference>
<dbReference type="PANTHER" id="PTHR10529">
    <property type="entry name" value="AP COMPLEX SUBUNIT MU"/>
    <property type="match status" value="1"/>
</dbReference>
<dbReference type="Gene3D" id="3.30.450.60">
    <property type="match status" value="1"/>
</dbReference>
<accession>A0AAE9W7T2</accession>
<evidence type="ECO:0000256" key="8">
    <source>
        <dbReference type="ARBA" id="ARBA00023176"/>
    </source>
</evidence>
<dbReference type="PROSITE" id="PS51072">
    <property type="entry name" value="MHD"/>
    <property type="match status" value="1"/>
</dbReference>
<evidence type="ECO:0000313" key="12">
    <source>
        <dbReference type="Proteomes" id="UP001212411"/>
    </source>
</evidence>
<keyword evidence="5" id="KW-0254">Endocytosis</keyword>
<evidence type="ECO:0000313" key="11">
    <source>
        <dbReference type="EMBL" id="WBW71354.1"/>
    </source>
</evidence>
<gene>
    <name evidence="11" type="primary">apm4</name>
    <name evidence="11" type="ORF">SOMG_00401</name>
</gene>
<dbReference type="InterPro" id="IPR028565">
    <property type="entry name" value="MHD"/>
</dbReference>
<keyword evidence="6 9" id="KW-0653">Protein transport</keyword>
<evidence type="ECO:0000256" key="3">
    <source>
        <dbReference type="ARBA" id="ARBA00022448"/>
    </source>
</evidence>
<evidence type="ECO:0000256" key="5">
    <source>
        <dbReference type="ARBA" id="ARBA00022583"/>
    </source>
</evidence>
<proteinExistence type="inferred from homology"/>
<dbReference type="GO" id="GO:0005886">
    <property type="term" value="C:plasma membrane"/>
    <property type="evidence" value="ECO:0007669"/>
    <property type="project" value="UniProtKB-SubCell"/>
</dbReference>
<dbReference type="GO" id="GO:0005905">
    <property type="term" value="C:clathrin-coated pit"/>
    <property type="evidence" value="ECO:0007669"/>
    <property type="project" value="UniProtKB-KW"/>
</dbReference>
<dbReference type="InterPro" id="IPR011012">
    <property type="entry name" value="Longin-like_dom_sf"/>
</dbReference>
<evidence type="ECO:0000256" key="9">
    <source>
        <dbReference type="PIRNR" id="PIRNR005992"/>
    </source>
</evidence>
<protein>
    <submittedName>
        <fullName evidence="11">AP-2 adaptor complex mu subunit Apm4</fullName>
    </submittedName>
</protein>
<sequence>MISGVFFFNLKGDNIICRTYRHDLKRHVTDVIRIHVLANPELRTPIAAFGSTSYTYVRHEDLYIVTVAKGNPNVIILLEFLERLVEVLSRYFDKVNESTIKENFAFIYELLDEMVDFGIVQMTEPHALARTLTISPTKKKESSILSMKRSTSSQTVTSHPIDQSKSVPWRRAGIKYRSNTIYLDVVERLNLLISSTGNTLRSDISGSVHMRALLSGMPECQFGLSDKLDYKLKYNDNRQKSLRSQDDSTTSEGITLEDCQFHQCVRLPEFENERKISFIPPDGEVELMSYRCHENIHVPFRIHPIVEQLSKQKLIYRISIRSSYPHKLSTSLNLRIPVPENVVKANPRVNRGKSGYKPSENIIGWNIPYYLGEMDLIFYAEVELSNTTNQQHWSRPPISLDFNIQMLASSGLKVQYLHVQEPSNNKYKSIKWVRYATRAGTCEIRF</sequence>
<dbReference type="PROSITE" id="PS00990">
    <property type="entry name" value="CLAT_ADAPTOR_M_1"/>
    <property type="match status" value="1"/>
</dbReference>